<keyword evidence="1" id="KW-0378">Hydrolase</keyword>
<dbReference type="GeneID" id="68867014"/>
<dbReference type="PANTHER" id="PTHR42856">
    <property type="entry name" value="ACYL-COENZYME A THIOESTERASE PAAI"/>
    <property type="match status" value="1"/>
</dbReference>
<dbReference type="SUPFAM" id="SSF54637">
    <property type="entry name" value="Thioesterase/thiol ester dehydrase-isomerase"/>
    <property type="match status" value="1"/>
</dbReference>
<reference evidence="3 4" key="1">
    <citation type="journal article" date="2022" name="Microbiol. Resour. Announc.">
        <title>Complete Genome Sequence of the Hyperthermophilic and Acidophilic Archaeon Saccharolobus caldissimus Strain HS-3T.</title>
        <authorList>
            <person name="Sakai H.D."/>
            <person name="Kurosawa N."/>
        </authorList>
    </citation>
    <scope>NUCLEOTIDE SEQUENCE [LARGE SCALE GENOMIC DNA]</scope>
    <source>
        <strain evidence="3 4">JCM32116</strain>
    </source>
</reference>
<dbReference type="GO" id="GO:0016289">
    <property type="term" value="F:acyl-CoA hydrolase activity"/>
    <property type="evidence" value="ECO:0007669"/>
    <property type="project" value="TreeGrafter"/>
</dbReference>
<name>A0AAQ4CTZ0_9CREN</name>
<dbReference type="NCBIfam" id="TIGR00369">
    <property type="entry name" value="unchar_dom_1"/>
    <property type="match status" value="1"/>
</dbReference>
<dbReference type="RefSeq" id="WP_229569597.1">
    <property type="nucleotide sequence ID" value="NZ_AP025226.1"/>
</dbReference>
<evidence type="ECO:0000256" key="1">
    <source>
        <dbReference type="ARBA" id="ARBA00022801"/>
    </source>
</evidence>
<evidence type="ECO:0000313" key="4">
    <source>
        <dbReference type="Proteomes" id="UP001319921"/>
    </source>
</evidence>
<keyword evidence="4" id="KW-1185">Reference proteome</keyword>
<dbReference type="PANTHER" id="PTHR42856:SF1">
    <property type="entry name" value="ACYL-COENZYME A THIOESTERASE PAAI"/>
    <property type="match status" value="1"/>
</dbReference>
<dbReference type="InterPro" id="IPR006683">
    <property type="entry name" value="Thioestr_dom"/>
</dbReference>
<dbReference type="InterPro" id="IPR029069">
    <property type="entry name" value="HotDog_dom_sf"/>
</dbReference>
<dbReference type="CDD" id="cd03443">
    <property type="entry name" value="PaaI_thioesterase"/>
    <property type="match status" value="1"/>
</dbReference>
<dbReference type="InterPro" id="IPR052723">
    <property type="entry name" value="Acyl-CoA_thioesterase_PaaI"/>
</dbReference>
<dbReference type="InterPro" id="IPR003736">
    <property type="entry name" value="PAAI_dom"/>
</dbReference>
<feature type="domain" description="Thioesterase" evidence="2">
    <location>
        <begin position="37"/>
        <end position="110"/>
    </location>
</feature>
<protein>
    <submittedName>
        <fullName evidence="3">Phenylacetic acid degradation protein PaaD</fullName>
    </submittedName>
</protein>
<gene>
    <name evidence="3" type="ORF">SACC_22880</name>
</gene>
<accession>A0AAQ4CTZ0</accession>
<organism evidence="3 4">
    <name type="scientific">Saccharolobus caldissimus</name>
    <dbReference type="NCBI Taxonomy" id="1702097"/>
    <lineage>
        <taxon>Archaea</taxon>
        <taxon>Thermoproteota</taxon>
        <taxon>Thermoprotei</taxon>
        <taxon>Sulfolobales</taxon>
        <taxon>Sulfolobaceae</taxon>
        <taxon>Saccharolobus</taxon>
    </lineage>
</organism>
<dbReference type="Gene3D" id="3.10.129.10">
    <property type="entry name" value="Hotdog Thioesterase"/>
    <property type="match status" value="1"/>
</dbReference>
<dbReference type="EMBL" id="AP025226">
    <property type="protein sequence ID" value="BDB99271.1"/>
    <property type="molecule type" value="Genomic_DNA"/>
</dbReference>
<dbReference type="Pfam" id="PF03061">
    <property type="entry name" value="4HBT"/>
    <property type="match status" value="1"/>
</dbReference>
<evidence type="ECO:0000259" key="2">
    <source>
        <dbReference type="Pfam" id="PF03061"/>
    </source>
</evidence>
<sequence length="126" mass="14093">MIKESPFLAFLKINLEEVREGYARVSAIVDKNYLNMHGGAHGSFIFAVADAAFEYVSNYSRNSVALNVNIHFRRPSFEGEKLIAEAFEESSGNTTSLYKILVKNNEGKIVAYVTALVYHLDGKARK</sequence>
<dbReference type="Proteomes" id="UP001319921">
    <property type="component" value="Chromosome"/>
</dbReference>
<dbReference type="AlphaFoldDB" id="A0AAQ4CTZ0"/>
<evidence type="ECO:0000313" key="3">
    <source>
        <dbReference type="EMBL" id="BDB99271.1"/>
    </source>
</evidence>
<proteinExistence type="predicted"/>
<dbReference type="KEGG" id="scas:SACC_22880"/>